<proteinExistence type="predicted"/>
<gene>
    <name evidence="1" type="ORF">SINC0208_LOCUS9629</name>
</gene>
<accession>A0A7S3IPD0</accession>
<evidence type="ECO:0000313" key="1">
    <source>
        <dbReference type="EMBL" id="CAE0329001.1"/>
    </source>
</evidence>
<name>A0A7S3IPD0_9SPIT</name>
<dbReference type="AlphaFoldDB" id="A0A7S3IPD0"/>
<reference evidence="1" key="1">
    <citation type="submission" date="2021-01" db="EMBL/GenBank/DDBJ databases">
        <authorList>
            <person name="Corre E."/>
            <person name="Pelletier E."/>
            <person name="Niang G."/>
            <person name="Scheremetjew M."/>
            <person name="Finn R."/>
            <person name="Kale V."/>
            <person name="Holt S."/>
            <person name="Cochrane G."/>
            <person name="Meng A."/>
            <person name="Brown T."/>
            <person name="Cohen L."/>
        </authorList>
    </citation>
    <scope>NUCLEOTIDE SEQUENCE</scope>
    <source>
        <strain evidence="1">S3</strain>
    </source>
</reference>
<protein>
    <submittedName>
        <fullName evidence="1">Uncharacterized protein</fullName>
    </submittedName>
</protein>
<dbReference type="EMBL" id="HBIH01024099">
    <property type="protein sequence ID" value="CAE0329001.1"/>
    <property type="molecule type" value="Transcribed_RNA"/>
</dbReference>
<sequence>MLLEQHCHQIYSVCYPAEVERRAALKREVEYLVYVFFSARDEGAVAVVELAIVDFSDRVAFTSFNLAHQGHLFPFMIEKFPNAKELNAVVTVQIPNFGKGHFDNGANEQVTKREIVELRA</sequence>
<organism evidence="1">
    <name type="scientific">Strombidium inclinatum</name>
    <dbReference type="NCBI Taxonomy" id="197538"/>
    <lineage>
        <taxon>Eukaryota</taxon>
        <taxon>Sar</taxon>
        <taxon>Alveolata</taxon>
        <taxon>Ciliophora</taxon>
        <taxon>Intramacronucleata</taxon>
        <taxon>Spirotrichea</taxon>
        <taxon>Oligotrichia</taxon>
        <taxon>Strombidiidae</taxon>
        <taxon>Strombidium</taxon>
    </lineage>
</organism>